<feature type="chain" id="PRO_5046318674" description="Chitinase" evidence="1">
    <location>
        <begin position="26"/>
        <end position="400"/>
    </location>
</feature>
<evidence type="ECO:0000256" key="1">
    <source>
        <dbReference type="SAM" id="SignalP"/>
    </source>
</evidence>
<comment type="caution">
    <text evidence="2">The sequence shown here is derived from an EMBL/GenBank/DDBJ whole genome shotgun (WGS) entry which is preliminary data.</text>
</comment>
<dbReference type="EMBL" id="JBFRYA010000007">
    <property type="protein sequence ID" value="MEX1669258.1"/>
    <property type="molecule type" value="Genomic_DNA"/>
</dbReference>
<dbReference type="RefSeq" id="WP_368381529.1">
    <property type="nucleotide sequence ID" value="NZ_JBFRYA010000007.1"/>
</dbReference>
<proteinExistence type="predicted"/>
<keyword evidence="1" id="KW-0732">Signal</keyword>
<evidence type="ECO:0000313" key="3">
    <source>
        <dbReference type="Proteomes" id="UP001557485"/>
    </source>
</evidence>
<protein>
    <recommendedName>
        <fullName evidence="4">Chitinase</fullName>
    </recommendedName>
</protein>
<sequence length="400" mass="43615">MTWTKIVPVLLRTALGLVGTACALAQAVPTAGPDFSGHAAWVYDSLNLPGKARQVQPGFFVAAINDYNSKAQRGHQIEAIYNYHGSMEMYCQNGPLQNCSADKLTLSFATPRGKSGRHATGSSVARYRQGLKNGDNQQRLKAIAIIDGVVNGQYEGSLKGFNELPQNLAEGFADKVTASICDDPNIDGVQFDLEPIDIETQNGQYFFYRRISENFAGDREIDGINCVTDSHPVGRFFSVFAPVRALRPGSDSAAHMHEITNAHRNGYMIAPIYDLDGSPLGHATPVGQYQQMALRQLQQLNEWASQAKVAFKVGIPAAASVHEYVRCEGPPCRNHRAAPDSQLAYVQAVINAQSESGIRDNTLFLGNAIWAWSRGISHGGARFLPESPPTEVLNYLAEHL</sequence>
<name>A0ABV3U5W3_9GAMM</name>
<evidence type="ECO:0008006" key="4">
    <source>
        <dbReference type="Google" id="ProtNLM"/>
    </source>
</evidence>
<dbReference type="Proteomes" id="UP001557485">
    <property type="component" value="Unassembled WGS sequence"/>
</dbReference>
<accession>A0ABV3U5W3</accession>
<keyword evidence="3" id="KW-1185">Reference proteome</keyword>
<organism evidence="2 3">
    <name type="scientific">Zhongshania guokunii</name>
    <dbReference type="NCBI Taxonomy" id="641783"/>
    <lineage>
        <taxon>Bacteria</taxon>
        <taxon>Pseudomonadati</taxon>
        <taxon>Pseudomonadota</taxon>
        <taxon>Gammaproteobacteria</taxon>
        <taxon>Cellvibrionales</taxon>
        <taxon>Spongiibacteraceae</taxon>
        <taxon>Zhongshania</taxon>
    </lineage>
</organism>
<evidence type="ECO:0000313" key="2">
    <source>
        <dbReference type="EMBL" id="MEX1669258.1"/>
    </source>
</evidence>
<gene>
    <name evidence="2" type="ORF">AB4876_10070</name>
</gene>
<reference evidence="2 3" key="1">
    <citation type="journal article" date="2011" name="Int. J. Syst. Evol. Microbiol.">
        <title>Zhongshania antarctica gen. nov., sp. nov. and Zhongshania guokunii sp. nov., gammaproteobacteria respectively isolated from coastal attached (fast) ice and surface seawater of the Antarctic.</title>
        <authorList>
            <person name="Li H.J."/>
            <person name="Zhang X.Y."/>
            <person name="Chen C.X."/>
            <person name="Zhang Y.J."/>
            <person name="Gao Z.M."/>
            <person name="Yu Y."/>
            <person name="Chen X.L."/>
            <person name="Chen B."/>
            <person name="Zhang Y.Z."/>
        </authorList>
    </citation>
    <scope>NUCLEOTIDE SEQUENCE [LARGE SCALE GENOMIC DNA]</scope>
    <source>
        <strain evidence="2 3">ZS6-22T</strain>
    </source>
</reference>
<feature type="signal peptide" evidence="1">
    <location>
        <begin position="1"/>
        <end position="25"/>
    </location>
</feature>